<accession>A0A9P6GXV6</accession>
<evidence type="ECO:0000256" key="5">
    <source>
        <dbReference type="ARBA" id="ARBA00023242"/>
    </source>
</evidence>
<dbReference type="Pfam" id="PF06470">
    <property type="entry name" value="SMC_hinge"/>
    <property type="match status" value="1"/>
</dbReference>
<protein>
    <submittedName>
        <fullName evidence="9">Structural maintenance of chromosomes protein 1A</fullName>
    </submittedName>
</protein>
<keyword evidence="4 7" id="KW-0175">Coiled coil</keyword>
<dbReference type="PIRSF" id="PIRSF005719">
    <property type="entry name" value="SMC"/>
    <property type="match status" value="1"/>
</dbReference>
<keyword evidence="6" id="KW-0131">Cell cycle</keyword>
<dbReference type="Gene3D" id="3.40.50.300">
    <property type="entry name" value="P-loop containing nucleotide triphosphate hydrolases"/>
    <property type="match status" value="2"/>
</dbReference>
<evidence type="ECO:0000256" key="4">
    <source>
        <dbReference type="ARBA" id="ARBA00023054"/>
    </source>
</evidence>
<dbReference type="InterPro" id="IPR027417">
    <property type="entry name" value="P-loop_NTPase"/>
</dbReference>
<dbReference type="GO" id="GO:0003677">
    <property type="term" value="F:DNA binding"/>
    <property type="evidence" value="ECO:0007669"/>
    <property type="project" value="TreeGrafter"/>
</dbReference>
<keyword evidence="5" id="KW-0539">Nucleus</keyword>
<evidence type="ECO:0000313" key="10">
    <source>
        <dbReference type="Proteomes" id="UP000740883"/>
    </source>
</evidence>
<feature type="domain" description="SMC hinge" evidence="8">
    <location>
        <begin position="465"/>
        <end position="578"/>
    </location>
</feature>
<dbReference type="GO" id="GO:0016887">
    <property type="term" value="F:ATP hydrolysis activity"/>
    <property type="evidence" value="ECO:0007669"/>
    <property type="project" value="InterPro"/>
</dbReference>
<dbReference type="GO" id="GO:0005634">
    <property type="term" value="C:nucleus"/>
    <property type="evidence" value="ECO:0007669"/>
    <property type="project" value="UniProtKB-SubCell"/>
</dbReference>
<dbReference type="GO" id="GO:0008278">
    <property type="term" value="C:cohesin complex"/>
    <property type="evidence" value="ECO:0007669"/>
    <property type="project" value="TreeGrafter"/>
</dbReference>
<dbReference type="PANTHER" id="PTHR18937">
    <property type="entry name" value="STRUCTURAL MAINTENANCE OF CHROMOSOMES SMC FAMILY MEMBER"/>
    <property type="match status" value="1"/>
</dbReference>
<dbReference type="InterPro" id="IPR003395">
    <property type="entry name" value="RecF/RecN/SMC_N"/>
</dbReference>
<feature type="coiled-coil region" evidence="7">
    <location>
        <begin position="792"/>
        <end position="878"/>
    </location>
</feature>
<feature type="coiled-coil region" evidence="7">
    <location>
        <begin position="608"/>
        <end position="669"/>
    </location>
</feature>
<dbReference type="GO" id="GO:0005524">
    <property type="term" value="F:ATP binding"/>
    <property type="evidence" value="ECO:0007669"/>
    <property type="project" value="InterPro"/>
</dbReference>
<comment type="caution">
    <text evidence="9">The sequence shown here is derived from an EMBL/GenBank/DDBJ whole genome shotgun (WGS) entry which is preliminary data.</text>
</comment>
<dbReference type="SUPFAM" id="SSF75553">
    <property type="entry name" value="Smc hinge domain"/>
    <property type="match status" value="1"/>
</dbReference>
<dbReference type="EMBL" id="SBJO01000223">
    <property type="protein sequence ID" value="KAF9762020.1"/>
    <property type="molecule type" value="Genomic_DNA"/>
</dbReference>
<feature type="coiled-coil region" evidence="7">
    <location>
        <begin position="740"/>
        <end position="767"/>
    </location>
</feature>
<keyword evidence="3" id="KW-0498">Mitosis</keyword>
<keyword evidence="2" id="KW-0132">Cell division</keyword>
<gene>
    <name evidence="9" type="primary">SMC1A</name>
    <name evidence="9" type="ORF">NGRA_2272</name>
</gene>
<dbReference type="Pfam" id="PF02463">
    <property type="entry name" value="SMC_N"/>
    <property type="match status" value="1"/>
</dbReference>
<name>A0A9P6GXV6_9MICR</name>
<evidence type="ECO:0000256" key="2">
    <source>
        <dbReference type="ARBA" id="ARBA00022618"/>
    </source>
</evidence>
<dbReference type="Gene3D" id="1.20.1060.20">
    <property type="match status" value="1"/>
</dbReference>
<evidence type="ECO:0000256" key="3">
    <source>
        <dbReference type="ARBA" id="ARBA00022776"/>
    </source>
</evidence>
<dbReference type="PANTHER" id="PTHR18937:SF12">
    <property type="entry name" value="STRUCTURAL MAINTENANCE OF CHROMOSOMES PROTEIN"/>
    <property type="match status" value="1"/>
</dbReference>
<evidence type="ECO:0000256" key="6">
    <source>
        <dbReference type="ARBA" id="ARBA00023306"/>
    </source>
</evidence>
<dbReference type="Proteomes" id="UP000740883">
    <property type="component" value="Unassembled WGS sequence"/>
</dbReference>
<keyword evidence="10" id="KW-1185">Reference proteome</keyword>
<evidence type="ECO:0000259" key="8">
    <source>
        <dbReference type="SMART" id="SM00968"/>
    </source>
</evidence>
<dbReference type="InterPro" id="IPR010935">
    <property type="entry name" value="SMC_hinge"/>
</dbReference>
<dbReference type="Gene3D" id="3.30.70.1620">
    <property type="match status" value="1"/>
</dbReference>
<dbReference type="SMART" id="SM00968">
    <property type="entry name" value="SMC_hinge"/>
    <property type="match status" value="1"/>
</dbReference>
<evidence type="ECO:0000256" key="1">
    <source>
        <dbReference type="ARBA" id="ARBA00004123"/>
    </source>
</evidence>
<comment type="subcellular location">
    <subcellularLocation>
        <location evidence="1">Nucleus</location>
    </subcellularLocation>
</comment>
<sequence length="1072" mass="125508">MPLEKIEVDNFKSYAGIHTIGPFDKFTCVVGPNGSGKSNIMDAIAFALGFASTNMRTSTCANLIHNGCSYASVKLFIDTHTFRRHVVSSGRSTYFLDSKLVSFEEYTKELSKLGLDLKLRNFMVFQGDIHEMANKTPKELCEYFEQLSGSIEYKKKYDELAQALNKDLAQCGLLYEHKKRVLMEMKEERDEKKQVELFQNSLKEKASLEKQILNLEIRKLREQLRETEVNLSKETGLQKETGLVDEVLKKKEEVTTARREYSALEQGLQDLKMRKMEQIRQLAAIYKSKDRRNIKKKEIYEQIEENQKTLKELKECLKKGEEELERLEESYSSVKVDLSKEKEDLYLEKTKALRGELARLNLKKIQREKEINRQNKKKKEQEKEQQRARLLEKNVEALKKNINELKSKMGEDLKRYEDLEKREEEANKKVYETVSALLKIRAYKKINIKRETTRSVVSTLRGIFPGVHGLLVDLIRPVQKKYYGPIHTILQAYEYAVVVDSDTTALACMGYIKEKKLCKLTFLPLRTLKGSKSSRCLEADYRSALLCVSFEEQFTKAVEVALGDSIIADTKEVAMELVYQKGIKNNVCTLESFYIRSQGRIISKSQEENEEENNFSRLVEERKNLLKEIKRIQEEKSKMSKIEIIKERIKVYEEKIKKDEEEIGRIENSKVSRIDNENLDVSRIDNENLEVSRIDNENLDVSRIDNEKIFIENEMKKIGESIFGSRDFSYEREKEFCRIKEKLVLKNKQTREEIEEVENLIEDLKKEKFTEKPVENLDPKIENEIRRMDFLVEQKKIDLEDQQRELEEINLKYKEYCRERKEIHKKYLNLESLKTRLEEEIEEKKRFAMLEEIEVEDNAEDKANLNELKVRLELVNKRINDLVPTTKAGKKTVDYSKILKDYEDAKNKALESRKAMNDIKRLRLQAFMGCFEKVSGEIGKIYQEISHSEKTRGNAYLVLDNPVEPYLDGVRFHIMPPSKRFREIAYLSGGEKSMGILALMFAINHFRPVPFFVLDEFDSALDKTNVGRMVDFFVRSQSQFLVISLKPILFQHSDSLIGVYKDTNSHILTYRM</sequence>
<reference evidence="9 10" key="1">
    <citation type="journal article" date="2020" name="Genome Biol. Evol.">
        <title>Comparative genomics of strictly vertically transmitted, feminizing microsporidia endosymbionts of amphipod crustaceans.</title>
        <authorList>
            <person name="Cormier A."/>
            <person name="Chebbi M.A."/>
            <person name="Giraud I."/>
            <person name="Wattier R."/>
            <person name="Teixeira M."/>
            <person name="Gilbert C."/>
            <person name="Rigaud T."/>
            <person name="Cordaux R."/>
        </authorList>
    </citation>
    <scope>NUCLEOTIDE SEQUENCE [LARGE SCALE GENOMIC DNA]</scope>
    <source>
        <strain evidence="9 10">Ou3-Ou53</strain>
    </source>
</reference>
<organism evidence="9 10">
    <name type="scientific">Nosema granulosis</name>
    <dbReference type="NCBI Taxonomy" id="83296"/>
    <lineage>
        <taxon>Eukaryota</taxon>
        <taxon>Fungi</taxon>
        <taxon>Fungi incertae sedis</taxon>
        <taxon>Microsporidia</taxon>
        <taxon>Nosematidae</taxon>
        <taxon>Nosema</taxon>
    </lineage>
</organism>
<feature type="coiled-coil region" evidence="7">
    <location>
        <begin position="198"/>
        <end position="429"/>
    </location>
</feature>
<evidence type="ECO:0000256" key="7">
    <source>
        <dbReference type="SAM" id="Coils"/>
    </source>
</evidence>
<dbReference type="OrthoDB" id="5575062at2759"/>
<dbReference type="SUPFAM" id="SSF52540">
    <property type="entry name" value="P-loop containing nucleoside triphosphate hydrolases"/>
    <property type="match status" value="1"/>
</dbReference>
<evidence type="ECO:0000313" key="9">
    <source>
        <dbReference type="EMBL" id="KAF9762020.1"/>
    </source>
</evidence>
<dbReference type="AlphaFoldDB" id="A0A9P6GXV6"/>
<dbReference type="GO" id="GO:0007062">
    <property type="term" value="P:sister chromatid cohesion"/>
    <property type="evidence" value="ECO:0007669"/>
    <property type="project" value="TreeGrafter"/>
</dbReference>
<proteinExistence type="predicted"/>
<dbReference type="GO" id="GO:0051301">
    <property type="term" value="P:cell division"/>
    <property type="evidence" value="ECO:0007669"/>
    <property type="project" value="UniProtKB-KW"/>
</dbReference>
<dbReference type="InterPro" id="IPR024704">
    <property type="entry name" value="SMC"/>
</dbReference>
<dbReference type="InterPro" id="IPR036277">
    <property type="entry name" value="SMC_hinge_sf"/>
</dbReference>